<dbReference type="PANTHER" id="PTHR12420">
    <property type="entry name" value="PHD FINGER PROTEIN"/>
    <property type="match status" value="1"/>
</dbReference>
<organism evidence="5 6">
    <name type="scientific">Ranatra chinensis</name>
    <dbReference type="NCBI Taxonomy" id="642074"/>
    <lineage>
        <taxon>Eukaryota</taxon>
        <taxon>Metazoa</taxon>
        <taxon>Ecdysozoa</taxon>
        <taxon>Arthropoda</taxon>
        <taxon>Hexapoda</taxon>
        <taxon>Insecta</taxon>
        <taxon>Pterygota</taxon>
        <taxon>Neoptera</taxon>
        <taxon>Paraneoptera</taxon>
        <taxon>Hemiptera</taxon>
        <taxon>Heteroptera</taxon>
        <taxon>Panheteroptera</taxon>
        <taxon>Nepomorpha</taxon>
        <taxon>Nepidae</taxon>
        <taxon>Ranatrinae</taxon>
        <taxon>Ranatra</taxon>
    </lineage>
</organism>
<protein>
    <recommendedName>
        <fullName evidence="4">PHD-type domain-containing protein</fullName>
    </recommendedName>
</protein>
<reference evidence="5 6" key="1">
    <citation type="submission" date="2024-07" db="EMBL/GenBank/DDBJ databases">
        <title>Chromosome-level genome assembly of the water stick insect Ranatra chinensis (Heteroptera: Nepidae).</title>
        <authorList>
            <person name="Liu X."/>
        </authorList>
    </citation>
    <scope>NUCLEOTIDE SEQUENCE [LARGE SCALE GENOMIC DNA]</scope>
    <source>
        <strain evidence="5">Cailab_2021Rc</strain>
        <tissue evidence="5">Muscle</tissue>
    </source>
</reference>
<evidence type="ECO:0000256" key="2">
    <source>
        <dbReference type="ARBA" id="ARBA00022771"/>
    </source>
</evidence>
<evidence type="ECO:0000313" key="5">
    <source>
        <dbReference type="EMBL" id="KAL1131646.1"/>
    </source>
</evidence>
<dbReference type="AlphaFoldDB" id="A0ABD0YKD2"/>
<dbReference type="SUPFAM" id="SSF57903">
    <property type="entry name" value="FYVE/PHD zinc finger"/>
    <property type="match status" value="1"/>
</dbReference>
<dbReference type="InterPro" id="IPR013083">
    <property type="entry name" value="Znf_RING/FYVE/PHD"/>
</dbReference>
<dbReference type="InterPro" id="IPR051188">
    <property type="entry name" value="PHD-type_Zinc_Finger"/>
</dbReference>
<dbReference type="Proteomes" id="UP001558652">
    <property type="component" value="Unassembled WGS sequence"/>
</dbReference>
<dbReference type="EMBL" id="JBFDAA010000006">
    <property type="protein sequence ID" value="KAL1131646.1"/>
    <property type="molecule type" value="Genomic_DNA"/>
</dbReference>
<dbReference type="InterPro" id="IPR011011">
    <property type="entry name" value="Znf_FYVE_PHD"/>
</dbReference>
<feature type="domain" description="PHD-type" evidence="4">
    <location>
        <begin position="1"/>
        <end position="97"/>
    </location>
</feature>
<dbReference type="InterPro" id="IPR034732">
    <property type="entry name" value="EPHD"/>
</dbReference>
<keyword evidence="6" id="KW-1185">Reference proteome</keyword>
<keyword evidence="1" id="KW-0479">Metal-binding</keyword>
<sequence>MPKTNSYKILAKFEESQTCNLCLTNRVDDFNLGKIYKLADIIVHYFCLTCCYCKKKGATVICASKRCIKSFHLTCGLDKGSMHQFFDAFKSYCGLHRPKQKIPVSVRKSTSDLCVICACAIDLRSQNTYLWPSCCKAFSFLHRDCVQKLASSAGYYFKCPLCNNTRNFQGAMRFYGIYIPEQEASWETEPNAYEDLLVRHQKCEADICCCPRGRMYSKKNS</sequence>
<keyword evidence="2" id="KW-0863">Zinc-finger</keyword>
<keyword evidence="3" id="KW-0862">Zinc</keyword>
<name>A0ABD0YKD2_9HEMI</name>
<evidence type="ECO:0000256" key="3">
    <source>
        <dbReference type="ARBA" id="ARBA00022833"/>
    </source>
</evidence>
<evidence type="ECO:0000259" key="4">
    <source>
        <dbReference type="PROSITE" id="PS51805"/>
    </source>
</evidence>
<comment type="caution">
    <text evidence="5">The sequence shown here is derived from an EMBL/GenBank/DDBJ whole genome shotgun (WGS) entry which is preliminary data.</text>
</comment>
<dbReference type="GO" id="GO:0008270">
    <property type="term" value="F:zinc ion binding"/>
    <property type="evidence" value="ECO:0007669"/>
    <property type="project" value="UniProtKB-KW"/>
</dbReference>
<evidence type="ECO:0000256" key="1">
    <source>
        <dbReference type="ARBA" id="ARBA00022723"/>
    </source>
</evidence>
<gene>
    <name evidence="5" type="ORF">AAG570_011259</name>
</gene>
<proteinExistence type="predicted"/>
<dbReference type="PANTHER" id="PTHR12420:SF42">
    <property type="entry name" value="G2_M PHASE-SPECIFIC E3 UBIQUITIN-PROTEIN LIGASE"/>
    <property type="match status" value="1"/>
</dbReference>
<dbReference type="Pfam" id="PF13771">
    <property type="entry name" value="zf-HC5HC2H"/>
    <property type="match status" value="1"/>
</dbReference>
<accession>A0ABD0YKD2</accession>
<dbReference type="PROSITE" id="PS51805">
    <property type="entry name" value="EPHD"/>
    <property type="match status" value="1"/>
</dbReference>
<evidence type="ECO:0000313" key="6">
    <source>
        <dbReference type="Proteomes" id="UP001558652"/>
    </source>
</evidence>
<dbReference type="Gene3D" id="3.30.40.10">
    <property type="entry name" value="Zinc/RING finger domain, C3HC4 (zinc finger)"/>
    <property type="match status" value="2"/>
</dbReference>